<accession>A0A8H4X4I6</accession>
<reference evidence="3" key="2">
    <citation type="submission" date="2020-05" db="EMBL/GenBank/DDBJ databases">
        <authorList>
            <person name="Kim H.-S."/>
            <person name="Proctor R.H."/>
            <person name="Brown D.W."/>
        </authorList>
    </citation>
    <scope>NUCLEOTIDE SEQUENCE</scope>
    <source>
        <strain evidence="3">NRRL 45417</strain>
    </source>
</reference>
<dbReference type="AlphaFoldDB" id="A0A8H4X4I6"/>
<reference evidence="3" key="1">
    <citation type="journal article" date="2020" name="BMC Genomics">
        <title>Correction to: Identification and distribution of gene clusters required for synthesis of sphingolipid metabolism inhibitors in diverse species of the filamentous fungus Fusarium.</title>
        <authorList>
            <person name="Kim H.S."/>
            <person name="Lohmar J.M."/>
            <person name="Busman M."/>
            <person name="Brown D.W."/>
            <person name="Naumann T.A."/>
            <person name="Divon H.H."/>
            <person name="Lysoe E."/>
            <person name="Uhlig S."/>
            <person name="Proctor R.H."/>
        </authorList>
    </citation>
    <scope>NUCLEOTIDE SEQUENCE</scope>
    <source>
        <strain evidence="3">NRRL 45417</strain>
    </source>
</reference>
<sequence length="146" mass="16774">MASFRRFPDVPKELRDMAWDYAPQRNIGGVQIFELQTPEPKQDGETSDTKTPGTRPLRQQLATPLPSKYFPALDTACKESRDIMEKTAQRTKKILANEAKKIYRSFEDAEHLPAMLRCSTLQQFLVQPHADLFALQPSKIEDINWP</sequence>
<evidence type="ECO:0000256" key="1">
    <source>
        <dbReference type="SAM" id="MobiDB-lite"/>
    </source>
</evidence>
<evidence type="ECO:0000313" key="4">
    <source>
        <dbReference type="Proteomes" id="UP000604273"/>
    </source>
</evidence>
<dbReference type="OrthoDB" id="3596450at2759"/>
<dbReference type="Proteomes" id="UP000604273">
    <property type="component" value="Unassembled WGS sequence"/>
</dbReference>
<protein>
    <recommendedName>
        <fullName evidence="2">2EXR domain-containing protein</fullName>
    </recommendedName>
</protein>
<gene>
    <name evidence="3" type="ORF">FGADI_381</name>
</gene>
<evidence type="ECO:0000313" key="3">
    <source>
        <dbReference type="EMBL" id="KAF4961145.1"/>
    </source>
</evidence>
<dbReference type="InterPro" id="IPR045518">
    <property type="entry name" value="2EXR"/>
</dbReference>
<feature type="domain" description="2EXR" evidence="2">
    <location>
        <begin position="4"/>
        <end position="103"/>
    </location>
</feature>
<evidence type="ECO:0000259" key="2">
    <source>
        <dbReference type="Pfam" id="PF20150"/>
    </source>
</evidence>
<dbReference type="EMBL" id="JABFAI010000007">
    <property type="protein sequence ID" value="KAF4961145.1"/>
    <property type="molecule type" value="Genomic_DNA"/>
</dbReference>
<name>A0A8H4X4I6_9HYPO</name>
<dbReference type="Pfam" id="PF20150">
    <property type="entry name" value="2EXR"/>
    <property type="match status" value="1"/>
</dbReference>
<feature type="region of interest" description="Disordered" evidence="1">
    <location>
        <begin position="30"/>
        <end position="57"/>
    </location>
</feature>
<comment type="caution">
    <text evidence="3">The sequence shown here is derived from an EMBL/GenBank/DDBJ whole genome shotgun (WGS) entry which is preliminary data.</text>
</comment>
<keyword evidence="4" id="KW-1185">Reference proteome</keyword>
<organism evidence="3 4">
    <name type="scientific">Fusarium gaditjirri</name>
    <dbReference type="NCBI Taxonomy" id="282569"/>
    <lineage>
        <taxon>Eukaryota</taxon>
        <taxon>Fungi</taxon>
        <taxon>Dikarya</taxon>
        <taxon>Ascomycota</taxon>
        <taxon>Pezizomycotina</taxon>
        <taxon>Sordariomycetes</taxon>
        <taxon>Hypocreomycetidae</taxon>
        <taxon>Hypocreales</taxon>
        <taxon>Nectriaceae</taxon>
        <taxon>Fusarium</taxon>
        <taxon>Fusarium nisikadoi species complex</taxon>
    </lineage>
</organism>
<proteinExistence type="predicted"/>